<keyword evidence="2" id="KW-0472">Membrane</keyword>
<dbReference type="RefSeq" id="WP_142116500.1">
    <property type="nucleotide sequence ID" value="NZ_BOQM01000026.1"/>
</dbReference>
<gene>
    <name evidence="4" type="ORF">FB564_3260</name>
    <name evidence="3" type="ORF">Sar04_33960</name>
</gene>
<proteinExistence type="predicted"/>
<feature type="transmembrane region" description="Helical" evidence="2">
    <location>
        <begin position="112"/>
        <end position="129"/>
    </location>
</feature>
<dbReference type="GeneID" id="93772472"/>
<keyword evidence="6" id="KW-1185">Reference proteome</keyword>
<reference evidence="4 5" key="1">
    <citation type="submission" date="2019-06" db="EMBL/GenBank/DDBJ databases">
        <title>Sequencing the genomes of 1000 actinobacteria strains.</title>
        <authorList>
            <person name="Klenk H.-P."/>
        </authorList>
    </citation>
    <scope>NUCLEOTIDE SEQUENCE [LARGE SCALE GENOMIC DNA]</scope>
    <source>
        <strain evidence="4 5">DSM 44819</strain>
    </source>
</reference>
<evidence type="ECO:0000313" key="6">
    <source>
        <dbReference type="Proteomes" id="UP000677457"/>
    </source>
</evidence>
<protein>
    <submittedName>
        <fullName evidence="3">Membrane protein</fullName>
    </submittedName>
    <submittedName>
        <fullName evidence="4">YwiC-like protein</fullName>
    </submittedName>
</protein>
<dbReference type="EMBL" id="VFOL01000001">
    <property type="protein sequence ID" value="TQL38084.1"/>
    <property type="molecule type" value="Genomic_DNA"/>
</dbReference>
<evidence type="ECO:0000313" key="4">
    <source>
        <dbReference type="EMBL" id="TQL38084.1"/>
    </source>
</evidence>
<accession>A0A542XQF3</accession>
<name>A0A542XQF3_SALAC</name>
<sequence length="259" mass="28578">MSAQPGAAPATSAPAARPTNRRRTVRRYLPPQHGAWAMLLLPFLVGVAVVGPRWLQLPLFGAWLAGYLLSYYVFQAIKSRRPRRFRAQLWVYALIAMPLALAVVVVRPAALWYAPAYAVLLAVNAWYAWRRRERALLNDLASVVQSCLLIFVVATVAGVSPEQVVPAFVAVLLYLVGTVCYVKTMIRERGSAAYLRLSISYHLVALVAATLLDVLLAPIFLVLLIRAWLLPGRRLRPAQVGAIEIVSSVLVFITLVLIS</sequence>
<feature type="transmembrane region" description="Helical" evidence="2">
    <location>
        <begin position="164"/>
        <end position="182"/>
    </location>
</feature>
<dbReference type="Proteomes" id="UP000677457">
    <property type="component" value="Unassembled WGS sequence"/>
</dbReference>
<feature type="transmembrane region" description="Helical" evidence="2">
    <location>
        <begin position="33"/>
        <end position="51"/>
    </location>
</feature>
<feature type="region of interest" description="Disordered" evidence="1">
    <location>
        <begin position="1"/>
        <end position="21"/>
    </location>
</feature>
<feature type="transmembrane region" description="Helical" evidence="2">
    <location>
        <begin position="240"/>
        <end position="258"/>
    </location>
</feature>
<feature type="transmembrane region" description="Helical" evidence="2">
    <location>
        <begin position="203"/>
        <end position="228"/>
    </location>
</feature>
<reference evidence="3 6" key="2">
    <citation type="submission" date="2021-03" db="EMBL/GenBank/DDBJ databases">
        <title>Whole genome shotgun sequence of Salinispora arenicola NBRC 105043.</title>
        <authorList>
            <person name="Komaki H."/>
            <person name="Tamura T."/>
        </authorList>
    </citation>
    <scope>NUCLEOTIDE SEQUENCE [LARGE SCALE GENOMIC DNA]</scope>
    <source>
        <strain evidence="3 6">NBRC 105043</strain>
    </source>
</reference>
<evidence type="ECO:0000313" key="3">
    <source>
        <dbReference type="EMBL" id="GIM86660.1"/>
    </source>
</evidence>
<dbReference type="InterPro" id="IPR025576">
    <property type="entry name" value="YwiC"/>
</dbReference>
<dbReference type="Pfam" id="PF14256">
    <property type="entry name" value="YwiC"/>
    <property type="match status" value="1"/>
</dbReference>
<evidence type="ECO:0000256" key="1">
    <source>
        <dbReference type="SAM" id="MobiDB-lite"/>
    </source>
</evidence>
<evidence type="ECO:0000256" key="2">
    <source>
        <dbReference type="SAM" id="Phobius"/>
    </source>
</evidence>
<comment type="caution">
    <text evidence="4">The sequence shown here is derived from an EMBL/GenBank/DDBJ whole genome shotgun (WGS) entry which is preliminary data.</text>
</comment>
<feature type="transmembrane region" description="Helical" evidence="2">
    <location>
        <begin position="89"/>
        <end position="106"/>
    </location>
</feature>
<dbReference type="Proteomes" id="UP000315983">
    <property type="component" value="Unassembled WGS sequence"/>
</dbReference>
<feature type="compositionally biased region" description="Low complexity" evidence="1">
    <location>
        <begin position="1"/>
        <end position="18"/>
    </location>
</feature>
<feature type="transmembrane region" description="Helical" evidence="2">
    <location>
        <begin position="57"/>
        <end position="77"/>
    </location>
</feature>
<keyword evidence="2" id="KW-1133">Transmembrane helix</keyword>
<dbReference type="AlphaFoldDB" id="A0A542XQF3"/>
<dbReference type="EMBL" id="BOQM01000026">
    <property type="protein sequence ID" value="GIM86660.1"/>
    <property type="molecule type" value="Genomic_DNA"/>
</dbReference>
<evidence type="ECO:0000313" key="5">
    <source>
        <dbReference type="Proteomes" id="UP000315983"/>
    </source>
</evidence>
<organism evidence="4 5">
    <name type="scientific">Salinispora arenicola</name>
    <dbReference type="NCBI Taxonomy" id="168697"/>
    <lineage>
        <taxon>Bacteria</taxon>
        <taxon>Bacillati</taxon>
        <taxon>Actinomycetota</taxon>
        <taxon>Actinomycetes</taxon>
        <taxon>Micromonosporales</taxon>
        <taxon>Micromonosporaceae</taxon>
        <taxon>Salinispora</taxon>
    </lineage>
</organism>
<keyword evidence="2" id="KW-0812">Transmembrane</keyword>
<feature type="transmembrane region" description="Helical" evidence="2">
    <location>
        <begin position="136"/>
        <end position="158"/>
    </location>
</feature>